<keyword evidence="2" id="KW-0732">Signal</keyword>
<proteinExistence type="predicted"/>
<dbReference type="Proteomes" id="UP001589748">
    <property type="component" value="Unassembled WGS sequence"/>
</dbReference>
<protein>
    <recommendedName>
        <fullName evidence="5">Copper(I)-binding protein</fullName>
    </recommendedName>
</protein>
<reference evidence="3 4" key="1">
    <citation type="submission" date="2024-09" db="EMBL/GenBank/DDBJ databases">
        <authorList>
            <person name="Sun Q."/>
            <person name="Mori K."/>
        </authorList>
    </citation>
    <scope>NUCLEOTIDE SEQUENCE [LARGE SCALE GENOMIC DNA]</scope>
    <source>
        <strain evidence="3 4">TISTR 1856</strain>
    </source>
</reference>
<evidence type="ECO:0008006" key="5">
    <source>
        <dbReference type="Google" id="ProtNLM"/>
    </source>
</evidence>
<feature type="region of interest" description="Disordered" evidence="1">
    <location>
        <begin position="192"/>
        <end position="215"/>
    </location>
</feature>
<keyword evidence="4" id="KW-1185">Reference proteome</keyword>
<name>A0ABV5LPQ3_9ACTN</name>
<feature type="compositionally biased region" description="Low complexity" evidence="1">
    <location>
        <begin position="192"/>
        <end position="205"/>
    </location>
</feature>
<accession>A0ABV5LPQ3</accession>
<gene>
    <name evidence="3" type="ORF">ACFFVI_03395</name>
</gene>
<evidence type="ECO:0000256" key="2">
    <source>
        <dbReference type="SAM" id="SignalP"/>
    </source>
</evidence>
<dbReference type="PROSITE" id="PS51257">
    <property type="entry name" value="PROKAR_LIPOPROTEIN"/>
    <property type="match status" value="1"/>
</dbReference>
<dbReference type="EMBL" id="JBHMDM010000001">
    <property type="protein sequence ID" value="MFB9376006.1"/>
    <property type="molecule type" value="Genomic_DNA"/>
</dbReference>
<feature type="signal peptide" evidence="2">
    <location>
        <begin position="1"/>
        <end position="33"/>
    </location>
</feature>
<dbReference type="RefSeq" id="WP_380139540.1">
    <property type="nucleotide sequence ID" value="NZ_JBHLUI010000012.1"/>
</dbReference>
<sequence length="215" mass="21337">MMLSLGKNRRTVRAVPLLLAVAGTFGLSSCAVFSPPTVLKPYDPSDGLQGNLGDVDVRNALIVSSGVDQPGVVSVTLVNTGEEAATVTVASDVASGSAPSAQFDVPAGGVLRVGDPEAATSTATEGSTEAAATEAAAGQTLPGWLQLPQVPDVPGQTTPLTFSAGGDEITLAVPIVLPCFEYSELLPTAAPGATAAPTASATCGPQEGDLLGGEH</sequence>
<organism evidence="3 4">
    <name type="scientific">Kineococcus gynurae</name>
    <dbReference type="NCBI Taxonomy" id="452979"/>
    <lineage>
        <taxon>Bacteria</taxon>
        <taxon>Bacillati</taxon>
        <taxon>Actinomycetota</taxon>
        <taxon>Actinomycetes</taxon>
        <taxon>Kineosporiales</taxon>
        <taxon>Kineosporiaceae</taxon>
        <taxon>Kineococcus</taxon>
    </lineage>
</organism>
<evidence type="ECO:0000313" key="4">
    <source>
        <dbReference type="Proteomes" id="UP001589748"/>
    </source>
</evidence>
<feature type="chain" id="PRO_5046083595" description="Copper(I)-binding protein" evidence="2">
    <location>
        <begin position="34"/>
        <end position="215"/>
    </location>
</feature>
<evidence type="ECO:0000313" key="3">
    <source>
        <dbReference type="EMBL" id="MFB9376006.1"/>
    </source>
</evidence>
<evidence type="ECO:0000256" key="1">
    <source>
        <dbReference type="SAM" id="MobiDB-lite"/>
    </source>
</evidence>
<comment type="caution">
    <text evidence="3">The sequence shown here is derived from an EMBL/GenBank/DDBJ whole genome shotgun (WGS) entry which is preliminary data.</text>
</comment>